<keyword evidence="4" id="KW-0804">Transcription</keyword>
<evidence type="ECO:0000256" key="5">
    <source>
        <dbReference type="SAM" id="MobiDB-lite"/>
    </source>
</evidence>
<dbReference type="SUPFAM" id="SSF88659">
    <property type="entry name" value="Sigma3 and sigma4 domains of RNA polymerase sigma factors"/>
    <property type="match status" value="1"/>
</dbReference>
<proteinExistence type="inferred from homology"/>
<accession>A0A6M7WR05</accession>
<dbReference type="InterPro" id="IPR013324">
    <property type="entry name" value="RNA_pol_sigma_r3/r4-like"/>
</dbReference>
<dbReference type="InterPro" id="IPR013249">
    <property type="entry name" value="RNA_pol_sigma70_r4_t2"/>
</dbReference>
<dbReference type="Gene3D" id="1.10.1740.10">
    <property type="match status" value="1"/>
</dbReference>
<evidence type="ECO:0000259" key="6">
    <source>
        <dbReference type="Pfam" id="PF04542"/>
    </source>
</evidence>
<name>A0A6M7WR05_RHILI</name>
<evidence type="ECO:0000256" key="2">
    <source>
        <dbReference type="ARBA" id="ARBA00023015"/>
    </source>
</evidence>
<evidence type="ECO:0000313" key="8">
    <source>
        <dbReference type="EMBL" id="QKD02424.1"/>
    </source>
</evidence>
<dbReference type="InterPro" id="IPR036388">
    <property type="entry name" value="WH-like_DNA-bd_sf"/>
</dbReference>
<keyword evidence="2" id="KW-0805">Transcription regulation</keyword>
<dbReference type="GO" id="GO:0006352">
    <property type="term" value="P:DNA-templated transcription initiation"/>
    <property type="evidence" value="ECO:0007669"/>
    <property type="project" value="InterPro"/>
</dbReference>
<evidence type="ECO:0000256" key="4">
    <source>
        <dbReference type="ARBA" id="ARBA00023163"/>
    </source>
</evidence>
<feature type="domain" description="RNA polymerase sigma-70 region 2" evidence="6">
    <location>
        <begin position="33"/>
        <end position="91"/>
    </location>
</feature>
<dbReference type="GO" id="GO:0016987">
    <property type="term" value="F:sigma factor activity"/>
    <property type="evidence" value="ECO:0007669"/>
    <property type="project" value="UniProtKB-KW"/>
</dbReference>
<evidence type="ECO:0000256" key="3">
    <source>
        <dbReference type="ARBA" id="ARBA00023082"/>
    </source>
</evidence>
<dbReference type="RefSeq" id="WP_051429656.1">
    <property type="nucleotide sequence ID" value="NZ_CP033367.1"/>
</dbReference>
<feature type="domain" description="RNA polymerase sigma factor 70 region 4 type 2" evidence="7">
    <location>
        <begin position="121"/>
        <end position="164"/>
    </location>
</feature>
<gene>
    <name evidence="8" type="ORF">EB235_13685</name>
</gene>
<dbReference type="EMBL" id="CP033367">
    <property type="protein sequence ID" value="QKD02424.1"/>
    <property type="molecule type" value="Genomic_DNA"/>
</dbReference>
<dbReference type="Pfam" id="PF08281">
    <property type="entry name" value="Sigma70_r4_2"/>
    <property type="match status" value="1"/>
</dbReference>
<dbReference type="AlphaFoldDB" id="A0A6M7WR05"/>
<keyword evidence="3" id="KW-0731">Sigma factor</keyword>
<dbReference type="NCBIfam" id="TIGR02937">
    <property type="entry name" value="sigma70-ECF"/>
    <property type="match status" value="1"/>
</dbReference>
<protein>
    <submittedName>
        <fullName evidence="8">Sigma-70 family RNA polymerase sigma factor</fullName>
    </submittedName>
</protein>
<dbReference type="InterPro" id="IPR013325">
    <property type="entry name" value="RNA_pol_sigma_r2"/>
</dbReference>
<evidence type="ECO:0000259" key="7">
    <source>
        <dbReference type="Pfam" id="PF08281"/>
    </source>
</evidence>
<dbReference type="InterPro" id="IPR039425">
    <property type="entry name" value="RNA_pol_sigma-70-like"/>
</dbReference>
<dbReference type="Proteomes" id="UP000503017">
    <property type="component" value="Chromosome"/>
</dbReference>
<dbReference type="SUPFAM" id="SSF88946">
    <property type="entry name" value="Sigma2 domain of RNA polymerase sigma factors"/>
    <property type="match status" value="1"/>
</dbReference>
<comment type="similarity">
    <text evidence="1">Belongs to the sigma-70 factor family. ECF subfamily.</text>
</comment>
<reference evidence="8 9" key="1">
    <citation type="submission" date="2018-10" db="EMBL/GenBank/DDBJ databases">
        <authorList>
            <person name="Perry B.J."/>
            <person name="Sullivan J.T."/>
            <person name="Murphy R.J.T."/>
            <person name="Ramsay J.P."/>
            <person name="Ronson C.W."/>
        </authorList>
    </citation>
    <scope>NUCLEOTIDE SEQUENCE [LARGE SCALE GENOMIC DNA]</scope>
    <source>
        <strain evidence="8 9">R88b</strain>
    </source>
</reference>
<dbReference type="GO" id="GO:0003677">
    <property type="term" value="F:DNA binding"/>
    <property type="evidence" value="ECO:0007669"/>
    <property type="project" value="InterPro"/>
</dbReference>
<evidence type="ECO:0000256" key="1">
    <source>
        <dbReference type="ARBA" id="ARBA00010641"/>
    </source>
</evidence>
<organism evidence="8 9">
    <name type="scientific">Mesorhizobium loti R88b</name>
    <dbReference type="NCBI Taxonomy" id="935548"/>
    <lineage>
        <taxon>Bacteria</taxon>
        <taxon>Pseudomonadati</taxon>
        <taxon>Pseudomonadota</taxon>
        <taxon>Alphaproteobacteria</taxon>
        <taxon>Hyphomicrobiales</taxon>
        <taxon>Phyllobacteriaceae</taxon>
        <taxon>Mesorhizobium</taxon>
    </lineage>
</organism>
<sequence length="175" mass="19944">MTRYQTAGHHIAGHHKASGERTRRFQDAALPCLDDAYRLAYFLLRNRTDAENAVEECYRRALHHFEGRRGGAVRPWLLSILRSVCYAQFARLAEQETPAEPGSEIPDHGEGTAIRQLVYWLPAPLREAMVMREFNDMSYREIADVVGVPPGTVMSRLAQARELLLTRWQPSDKPA</sequence>
<dbReference type="PANTHER" id="PTHR43133:SF25">
    <property type="entry name" value="RNA POLYMERASE SIGMA FACTOR RFAY-RELATED"/>
    <property type="match status" value="1"/>
</dbReference>
<dbReference type="Gene3D" id="1.10.10.10">
    <property type="entry name" value="Winged helix-like DNA-binding domain superfamily/Winged helix DNA-binding domain"/>
    <property type="match status" value="1"/>
</dbReference>
<dbReference type="InterPro" id="IPR007627">
    <property type="entry name" value="RNA_pol_sigma70_r2"/>
</dbReference>
<evidence type="ECO:0000313" key="9">
    <source>
        <dbReference type="Proteomes" id="UP000503017"/>
    </source>
</evidence>
<feature type="region of interest" description="Disordered" evidence="5">
    <location>
        <begin position="1"/>
        <end position="20"/>
    </location>
</feature>
<dbReference type="Pfam" id="PF04542">
    <property type="entry name" value="Sigma70_r2"/>
    <property type="match status" value="1"/>
</dbReference>
<dbReference type="InterPro" id="IPR014284">
    <property type="entry name" value="RNA_pol_sigma-70_dom"/>
</dbReference>
<dbReference type="PANTHER" id="PTHR43133">
    <property type="entry name" value="RNA POLYMERASE ECF-TYPE SIGMA FACTO"/>
    <property type="match status" value="1"/>
</dbReference>
<dbReference type="CDD" id="cd06171">
    <property type="entry name" value="Sigma70_r4"/>
    <property type="match status" value="1"/>
</dbReference>